<feature type="compositionally biased region" description="Polar residues" evidence="1">
    <location>
        <begin position="1"/>
        <end position="14"/>
    </location>
</feature>
<keyword evidence="2" id="KW-1185">Reference proteome</keyword>
<dbReference type="GeneID" id="111089808"/>
<feature type="compositionally biased region" description="Basic and acidic residues" evidence="1">
    <location>
        <begin position="42"/>
        <end position="51"/>
    </location>
</feature>
<dbReference type="Proteomes" id="UP000694941">
    <property type="component" value="Unplaced"/>
</dbReference>
<protein>
    <submittedName>
        <fullName evidence="3">Serine/arginine repetitive matrix protein 1-like</fullName>
    </submittedName>
</protein>
<feature type="region of interest" description="Disordered" evidence="1">
    <location>
        <begin position="324"/>
        <end position="360"/>
    </location>
</feature>
<name>A0ABM1TRX4_LIMPO</name>
<evidence type="ECO:0000313" key="2">
    <source>
        <dbReference type="Proteomes" id="UP000694941"/>
    </source>
</evidence>
<feature type="compositionally biased region" description="Polar residues" evidence="1">
    <location>
        <begin position="221"/>
        <end position="231"/>
    </location>
</feature>
<feature type="compositionally biased region" description="Polar residues" evidence="1">
    <location>
        <begin position="346"/>
        <end position="359"/>
    </location>
</feature>
<evidence type="ECO:0000256" key="1">
    <source>
        <dbReference type="SAM" id="MobiDB-lite"/>
    </source>
</evidence>
<organism evidence="2 3">
    <name type="scientific">Limulus polyphemus</name>
    <name type="common">Atlantic horseshoe crab</name>
    <dbReference type="NCBI Taxonomy" id="6850"/>
    <lineage>
        <taxon>Eukaryota</taxon>
        <taxon>Metazoa</taxon>
        <taxon>Ecdysozoa</taxon>
        <taxon>Arthropoda</taxon>
        <taxon>Chelicerata</taxon>
        <taxon>Merostomata</taxon>
        <taxon>Xiphosura</taxon>
        <taxon>Limulidae</taxon>
        <taxon>Limulus</taxon>
    </lineage>
</organism>
<feature type="compositionally biased region" description="Low complexity" evidence="1">
    <location>
        <begin position="96"/>
        <end position="110"/>
    </location>
</feature>
<feature type="compositionally biased region" description="Polar residues" evidence="1">
    <location>
        <begin position="324"/>
        <end position="335"/>
    </location>
</feature>
<proteinExistence type="predicted"/>
<dbReference type="RefSeq" id="XP_022258630.1">
    <property type="nucleotide sequence ID" value="XM_022402922.1"/>
</dbReference>
<evidence type="ECO:0000313" key="3">
    <source>
        <dbReference type="RefSeq" id="XP_022258630.1"/>
    </source>
</evidence>
<feature type="compositionally biased region" description="Low complexity" evidence="1">
    <location>
        <begin position="27"/>
        <end position="41"/>
    </location>
</feature>
<accession>A0ABM1TRX4</accession>
<feature type="compositionally biased region" description="Low complexity" evidence="1">
    <location>
        <begin position="242"/>
        <end position="253"/>
    </location>
</feature>
<gene>
    <name evidence="3" type="primary">LOC111089808</name>
</gene>
<feature type="region of interest" description="Disordered" evidence="1">
    <location>
        <begin position="170"/>
        <end position="267"/>
    </location>
</feature>
<feature type="region of interest" description="Disordered" evidence="1">
    <location>
        <begin position="1"/>
        <end position="136"/>
    </location>
</feature>
<reference evidence="3" key="1">
    <citation type="submission" date="2025-08" db="UniProtKB">
        <authorList>
            <consortium name="RefSeq"/>
        </authorList>
    </citation>
    <scope>IDENTIFICATION</scope>
    <source>
        <tissue evidence="3">Muscle</tissue>
    </source>
</reference>
<feature type="compositionally biased region" description="Polar residues" evidence="1">
    <location>
        <begin position="191"/>
        <end position="211"/>
    </location>
</feature>
<sequence length="441" mass="49750">MVRNSNVRASQESLNQHDDYYEDAECRSIGSRRGSFRGSKISIDKTNDNSDRSWQQSFSFLRRGSSRRKRHTVENEQPESQERETHLRPYHHARSRSPSPARSRRGSPASPRRRRSPTPIRRSPSPRRGDHDIGFSDAVTDLVSRVKHEGSSRGRTKAKLGGDEFAISEEGTTYRGRSPVRSTFGKPSPWRVSSPSHERSQSISPEHQTMFSYRRSHRHSPNVTPTHSEYYSKSPLDEHTRSLSPASAHSLPLQRISRGRKLPPTPIKPSTLYFGVRSMERINFPVVSSSPTVPQPSNKSIFNINFPRVNASPTHLPKSQMLLRQQRTTPSTGLHSPSLRPGGRVASSSISLPRGQEQTRSVDFHSTLDRSFDPLGHNEKLVSFQTTATVGRSCRQLPSLLSNGYKPGQRDWYRQGGKEVIIPALRTGRVGPHVDSDDDWC</sequence>